<proteinExistence type="predicted"/>
<name>A0A084AWV5_STACB</name>
<keyword evidence="3" id="KW-1185">Reference proteome</keyword>
<evidence type="ECO:0000313" key="3">
    <source>
        <dbReference type="Proteomes" id="UP000028045"/>
    </source>
</evidence>
<dbReference type="Proteomes" id="UP000028045">
    <property type="component" value="Unassembled WGS sequence"/>
</dbReference>
<organism evidence="2 3">
    <name type="scientific">Stachybotrys chartarum (strain CBS 109288 / IBT 7711)</name>
    <name type="common">Toxic black mold</name>
    <name type="synonym">Stilbospora chartarum</name>
    <dbReference type="NCBI Taxonomy" id="1280523"/>
    <lineage>
        <taxon>Eukaryota</taxon>
        <taxon>Fungi</taxon>
        <taxon>Dikarya</taxon>
        <taxon>Ascomycota</taxon>
        <taxon>Pezizomycotina</taxon>
        <taxon>Sordariomycetes</taxon>
        <taxon>Hypocreomycetidae</taxon>
        <taxon>Hypocreales</taxon>
        <taxon>Stachybotryaceae</taxon>
        <taxon>Stachybotrys</taxon>
    </lineage>
</organism>
<reference evidence="2 3" key="1">
    <citation type="journal article" date="2014" name="BMC Genomics">
        <title>Comparative genome sequencing reveals chemotype-specific gene clusters in the toxigenic black mold Stachybotrys.</title>
        <authorList>
            <person name="Semeiks J."/>
            <person name="Borek D."/>
            <person name="Otwinowski Z."/>
            <person name="Grishin N.V."/>
        </authorList>
    </citation>
    <scope>NUCLEOTIDE SEQUENCE [LARGE SCALE GENOMIC DNA]</scope>
    <source>
        <strain evidence="3">CBS 109288 / IBT 7711</strain>
    </source>
</reference>
<dbReference type="AlphaFoldDB" id="A0A084AWV5"/>
<gene>
    <name evidence="2" type="ORF">S7711_10758</name>
</gene>
<dbReference type="EMBL" id="KL648513">
    <property type="protein sequence ID" value="KEY69784.1"/>
    <property type="molecule type" value="Genomic_DNA"/>
</dbReference>
<protein>
    <submittedName>
        <fullName evidence="2">Uncharacterized protein</fullName>
    </submittedName>
</protein>
<accession>A0A084AWV5</accession>
<sequence>MDDPASTPLSSTLCPQFISFPSSVRLLRQRIAASLQIDLASRNHVNFDSIYSRFLRSTWDAETLQIARHWLFEPLLVPDSDLAQILPMKQSTATSPKETSTFVCYFRSWPIRVSQLRCIMLELMKGGFSHDQVVREWDLLLKNMSADTMVTVRYVGVTDGENAYARVVHTRAPENSLQGNFTRLVDRMFPAVGSADRQLSDLYRDQLERAAIGFFSFRTLLNSQKGGRQILIPLNIQSECAFYRCRTRLLAHVDEMAAETNAELHRKVRDLLGGWQRQMHQKFKSARSAPEESWRFLTVALDQATPQQTAQGYCLVSICGEHPPWATVRDGSSFLSGERASSAIVRNVLQSLAQLEQSKYFASIDSLERIMCFSELLYLPNLTLTQANESRSARLALAADHQSKQMRRKRRLSESELQSLDTQLQHLLGQDESQQYLAPDAERQGYLDGQLSRILPRKKRRPGYTEITRRIISENLTTSASDESKPKDEKKNSAVNFLFALPNHYMLVVERYGRVATTQGKLEQAVALFSTPVSILYRFNMPQESDWIEWFIKQPSGYYIAACLEARESVGSLSPEKRAYLTTQLEDVQRLHDWRSRLEVLNNETQNCMAFQADWLQFLKSTKQKQQPRPVHGISPISRIGASKSSAYRDLDRSNNPGTKSHAYLS</sequence>
<evidence type="ECO:0000313" key="2">
    <source>
        <dbReference type="EMBL" id="KEY69784.1"/>
    </source>
</evidence>
<dbReference type="HOGENOM" id="CLU_348227_0_0_1"/>
<feature type="region of interest" description="Disordered" evidence="1">
    <location>
        <begin position="643"/>
        <end position="666"/>
    </location>
</feature>
<evidence type="ECO:0000256" key="1">
    <source>
        <dbReference type="SAM" id="MobiDB-lite"/>
    </source>
</evidence>